<dbReference type="Proteomes" id="UP000695007">
    <property type="component" value="Unplaced"/>
</dbReference>
<dbReference type="InterPro" id="IPR002347">
    <property type="entry name" value="SDR_fam"/>
</dbReference>
<dbReference type="PRINTS" id="PR00080">
    <property type="entry name" value="SDRFAMILY"/>
</dbReference>
<dbReference type="KEGG" id="csol:105365902"/>
<feature type="transmembrane region" description="Helical" evidence="5">
    <location>
        <begin position="44"/>
        <end position="67"/>
    </location>
</feature>
<dbReference type="RefSeq" id="XP_011502486.1">
    <property type="nucleotide sequence ID" value="XM_011504184.1"/>
</dbReference>
<dbReference type="InterPro" id="IPR036291">
    <property type="entry name" value="NAD(P)-bd_dom_sf"/>
</dbReference>
<evidence type="ECO:0000256" key="1">
    <source>
        <dbReference type="ARBA" id="ARBA00006484"/>
    </source>
</evidence>
<accession>A0AAJ7DZU9</accession>
<organism evidence="6 7">
    <name type="scientific">Ceratosolen solmsi marchali</name>
    <dbReference type="NCBI Taxonomy" id="326594"/>
    <lineage>
        <taxon>Eukaryota</taxon>
        <taxon>Metazoa</taxon>
        <taxon>Ecdysozoa</taxon>
        <taxon>Arthropoda</taxon>
        <taxon>Hexapoda</taxon>
        <taxon>Insecta</taxon>
        <taxon>Pterygota</taxon>
        <taxon>Neoptera</taxon>
        <taxon>Endopterygota</taxon>
        <taxon>Hymenoptera</taxon>
        <taxon>Apocrita</taxon>
        <taxon>Proctotrupomorpha</taxon>
        <taxon>Chalcidoidea</taxon>
        <taxon>Agaonidae</taxon>
        <taxon>Agaoninae</taxon>
        <taxon>Ceratosolen</taxon>
    </lineage>
</organism>
<dbReference type="GO" id="GO:0016491">
    <property type="term" value="F:oxidoreductase activity"/>
    <property type="evidence" value="ECO:0007669"/>
    <property type="project" value="UniProtKB-KW"/>
</dbReference>
<dbReference type="Gene3D" id="3.40.50.720">
    <property type="entry name" value="NAD(P)-binding Rossmann-like Domain"/>
    <property type="match status" value="1"/>
</dbReference>
<keyword evidence="2" id="KW-0560">Oxidoreductase</keyword>
<evidence type="ECO:0000256" key="2">
    <source>
        <dbReference type="ARBA" id="ARBA00023002"/>
    </source>
</evidence>
<dbReference type="Pfam" id="PF00106">
    <property type="entry name" value="adh_short"/>
    <property type="match status" value="1"/>
</dbReference>
<evidence type="ECO:0000256" key="5">
    <source>
        <dbReference type="SAM" id="Phobius"/>
    </source>
</evidence>
<name>A0AAJ7DZU9_9HYME</name>
<gene>
    <name evidence="7" type="primary">LOC105365902</name>
</gene>
<dbReference type="PANTHER" id="PTHR44196:SF1">
    <property type="entry name" value="DEHYDROGENASE_REDUCTASE SDR FAMILY MEMBER 7B"/>
    <property type="match status" value="1"/>
</dbReference>
<comment type="similarity">
    <text evidence="1 4">Belongs to the short-chain dehydrogenases/reductases (SDR) family.</text>
</comment>
<evidence type="ECO:0000256" key="4">
    <source>
        <dbReference type="RuleBase" id="RU000363"/>
    </source>
</evidence>
<protein>
    <submittedName>
        <fullName evidence="7">Dehydrogenase/reductase SDR family protein 7-like isoform X1</fullName>
    </submittedName>
</protein>
<keyword evidence="5" id="KW-0812">Transmembrane</keyword>
<evidence type="ECO:0000313" key="7">
    <source>
        <dbReference type="RefSeq" id="XP_011502486.1"/>
    </source>
</evidence>
<evidence type="ECO:0000313" key="6">
    <source>
        <dbReference type="Proteomes" id="UP000695007"/>
    </source>
</evidence>
<keyword evidence="5" id="KW-1133">Transmembrane helix</keyword>
<dbReference type="PRINTS" id="PR00081">
    <property type="entry name" value="GDHRDH"/>
</dbReference>
<keyword evidence="5" id="KW-0472">Membrane</keyword>
<dbReference type="AlphaFoldDB" id="A0AAJ7DZU9"/>
<evidence type="ECO:0000256" key="3">
    <source>
        <dbReference type="ARBA" id="ARBA00037096"/>
    </source>
</evidence>
<dbReference type="GO" id="GO:0016020">
    <property type="term" value="C:membrane"/>
    <property type="evidence" value="ECO:0007669"/>
    <property type="project" value="TreeGrafter"/>
</dbReference>
<reference evidence="7" key="1">
    <citation type="submission" date="2025-08" db="UniProtKB">
        <authorList>
            <consortium name="RefSeq"/>
        </authorList>
    </citation>
    <scope>IDENTIFICATION</scope>
</reference>
<dbReference type="PROSITE" id="PS00061">
    <property type="entry name" value="ADH_SHORT"/>
    <property type="match status" value="1"/>
</dbReference>
<dbReference type="SUPFAM" id="SSF51735">
    <property type="entry name" value="NAD(P)-binding Rossmann-fold domains"/>
    <property type="match status" value="1"/>
</dbReference>
<dbReference type="PANTHER" id="PTHR44196">
    <property type="entry name" value="DEHYDROGENASE/REDUCTASE SDR FAMILY MEMBER 7B"/>
    <property type="match status" value="1"/>
</dbReference>
<keyword evidence="6" id="KW-1185">Reference proteome</keyword>
<proteinExistence type="inferred from homology"/>
<dbReference type="InterPro" id="IPR020904">
    <property type="entry name" value="Sc_DH/Rdtase_CS"/>
</dbReference>
<sequence length="312" mass="35010">MKQNNLIGWHMIWWITMFGTAIIFLWFIYNFTNIIMYKKRRTSLYGKVVIITGASSGLGEALAHVFYSCGCKLILISRRNQELLRVKDTLLNTHHTVSTHIPVVFPLDLTEINTLTSEVAKVSKIYGRIDILINNAGISYRGEVIDTKVDVDIKVMLINYFSQIALAKAVLPYMIKQKFGHIVCTSSVQGKIAIPFRSAYTASKHALQAWCDSARAELSTKNIKITVISAGYIYTALSLNALTGTGDKYGIMDKTTKNGYSAKYVADKILESILRGDKEVTIATFTQKIAISLRVLLPSIYFWLIKPHAKTL</sequence>
<feature type="transmembrane region" description="Helical" evidence="5">
    <location>
        <begin position="12"/>
        <end position="32"/>
    </location>
</feature>
<dbReference type="GeneID" id="105365902"/>
<comment type="function">
    <text evidence="3">Putative oxidoreductase.</text>
</comment>